<keyword evidence="2" id="KW-0732">Signal</keyword>
<gene>
    <name evidence="3" type="ORF">SAMN04487974_103422</name>
</gene>
<dbReference type="Proteomes" id="UP000199495">
    <property type="component" value="Unassembled WGS sequence"/>
</dbReference>
<feature type="compositionally biased region" description="Gly residues" evidence="1">
    <location>
        <begin position="478"/>
        <end position="499"/>
    </location>
</feature>
<evidence type="ECO:0000256" key="1">
    <source>
        <dbReference type="SAM" id="MobiDB-lite"/>
    </source>
</evidence>
<evidence type="ECO:0000256" key="2">
    <source>
        <dbReference type="SAM" id="SignalP"/>
    </source>
</evidence>
<keyword evidence="4" id="KW-1185">Reference proteome</keyword>
<feature type="region of interest" description="Disordered" evidence="1">
    <location>
        <begin position="93"/>
        <end position="134"/>
    </location>
</feature>
<dbReference type="RefSeq" id="WP_090594715.1">
    <property type="nucleotide sequence ID" value="NZ_FNCS01000003.1"/>
</dbReference>
<organism evidence="3 4">
    <name type="scientific">Pelagibacterium luteolum</name>
    <dbReference type="NCBI Taxonomy" id="440168"/>
    <lineage>
        <taxon>Bacteria</taxon>
        <taxon>Pseudomonadati</taxon>
        <taxon>Pseudomonadota</taxon>
        <taxon>Alphaproteobacteria</taxon>
        <taxon>Hyphomicrobiales</taxon>
        <taxon>Devosiaceae</taxon>
        <taxon>Pelagibacterium</taxon>
    </lineage>
</organism>
<dbReference type="STRING" id="440168.SAMN04487974_103422"/>
<name>A0A1G7V1H5_9HYPH</name>
<proteinExistence type="predicted"/>
<dbReference type="EMBL" id="FNCS01000003">
    <property type="protein sequence ID" value="SDG53633.1"/>
    <property type="molecule type" value="Genomic_DNA"/>
</dbReference>
<accession>A0A1G7V1H5</accession>
<feature type="chain" id="PRO_5011603189" description="Collagen triple helix repeat-containing protein" evidence="2">
    <location>
        <begin position="25"/>
        <end position="645"/>
    </location>
</feature>
<feature type="signal peptide" evidence="2">
    <location>
        <begin position="1"/>
        <end position="24"/>
    </location>
</feature>
<evidence type="ECO:0008006" key="5">
    <source>
        <dbReference type="Google" id="ProtNLM"/>
    </source>
</evidence>
<evidence type="ECO:0000313" key="3">
    <source>
        <dbReference type="EMBL" id="SDG53633.1"/>
    </source>
</evidence>
<feature type="compositionally biased region" description="Gly residues" evidence="1">
    <location>
        <begin position="120"/>
        <end position="134"/>
    </location>
</feature>
<evidence type="ECO:0000313" key="4">
    <source>
        <dbReference type="Proteomes" id="UP000199495"/>
    </source>
</evidence>
<reference evidence="3 4" key="1">
    <citation type="submission" date="2016-10" db="EMBL/GenBank/DDBJ databases">
        <authorList>
            <person name="de Groot N.N."/>
        </authorList>
    </citation>
    <scope>NUCLEOTIDE SEQUENCE [LARGE SCALE GENOMIC DNA]</scope>
    <source>
        <strain evidence="3 4">CGMCC 1.10267</strain>
    </source>
</reference>
<protein>
    <recommendedName>
        <fullName evidence="5">Collagen triple helix repeat-containing protein</fullName>
    </recommendedName>
</protein>
<sequence length="645" mass="63345">MSFKYGISTLALAAALIATPPAFAQLGISIGGDDGINVGVDVNTRDGLDVGADVGVGGDDGINAGADVGVGGDSGVNVGADVDVGGDDGIGVDADVGVGGRDNDDDSGSRRSLIDANVGIGTGGSNNDGGSSSGGGLVDLDVNVGGNGPLVNLDGGNGGASQSSANLVEANVDIGGPTIGGSNLLGLGNEARGGALVELIATANLGDLNLDDLVDDQRVIIVDIGDDFSDATLAEIEVALGSGNSAGTHETRAAISASVELSGVLANNGLSADDVLAIQIGSQGETYVYILPQLNDGVDVIADVDAVGVDVADLDASLLDDDAVGDVDLDILPGSGINTGDEPLVDVDSDIGLGNRDLAQVDLELLGPDSLVSGNLVILPGTGGDGGDDGGDDDGTPGGGDDDDGTPGNGDDDDGTPGNGDDDDGTPGNGDDDDGMSGNGDDDDGTPGNGDDDGTPGNGDDDNGMPGGGSNDDDDDMGNGGNSGGTGGTGGTGTGGGTVGTTPTGGMTDGAMVTTMQCPAEIRPFLEATADAQAVRGATEAEIVILTACPTGGLFETADFSPLRALLTALPVTQEAIASADITIDDVGRCDGLGRNGHHFRPRIVSSIRAAPKRAARTRPILPSSKLRWKDFQCPPRDDWTGIYP</sequence>
<feature type="compositionally biased region" description="Low complexity" evidence="1">
    <location>
        <begin position="500"/>
        <end position="510"/>
    </location>
</feature>
<feature type="compositionally biased region" description="Acidic residues" evidence="1">
    <location>
        <begin position="386"/>
        <end position="463"/>
    </location>
</feature>
<feature type="region of interest" description="Disordered" evidence="1">
    <location>
        <begin position="377"/>
        <end position="511"/>
    </location>
</feature>
<dbReference type="AlphaFoldDB" id="A0A1G7V1H5"/>